<dbReference type="PANTHER" id="PTHR23025">
    <property type="entry name" value="TRIACYLGLYCEROL LIPASE"/>
    <property type="match status" value="1"/>
</dbReference>
<dbReference type="GO" id="GO:0004806">
    <property type="term" value="F:triacylglycerol lipase activity"/>
    <property type="evidence" value="ECO:0007669"/>
    <property type="project" value="TreeGrafter"/>
</dbReference>
<gene>
    <name evidence="4" type="ORF">PSON_ATCC_30995.1.T0210110</name>
</gene>
<feature type="domain" description="Alpha/beta hydrolase fold-3" evidence="3">
    <location>
        <begin position="399"/>
        <end position="611"/>
    </location>
</feature>
<keyword evidence="5" id="KW-1185">Reference proteome</keyword>
<dbReference type="GO" id="GO:0004771">
    <property type="term" value="F:sterol ester esterase activity"/>
    <property type="evidence" value="ECO:0007669"/>
    <property type="project" value="TreeGrafter"/>
</dbReference>
<dbReference type="Pfam" id="PF07859">
    <property type="entry name" value="Abhydrolase_3"/>
    <property type="match status" value="1"/>
</dbReference>
<name>A0A8S1LL35_9CILI</name>
<evidence type="ECO:0000313" key="4">
    <source>
        <dbReference type="EMBL" id="CAD8066063.1"/>
    </source>
</evidence>
<evidence type="ECO:0000256" key="2">
    <source>
        <dbReference type="ARBA" id="ARBA00022801"/>
    </source>
</evidence>
<sequence>MQIIEPQVIQENEEKFNLSAEQSQNEIFVFPNHQISILSRNAVDKLQVNIESSISQFTQILMKAQDIILQNHKNQDLCNKAVQVVQQVSIGLMQVINIRQLLENKALAIEQSFSSLNIICTTNQLNQYSTNLVLDYMNHLILEKVLELLNNFEQLQKEQKRTLAIHLAKLQSCIEILPGATIVKHNDLFAISEDHQDWQMIKPYIEKKQLASNEQIKKSYDKVSFGILLGNAMISKGLEYNGELKKTFMEGFGALYYGLNKKKMKSRANHFLVEAKQEDAFKAWNLPETGIIKKFLPAIFPSISFNKKIYIPKLFRQITKEYILQQYKQETINKINNDCGVFFPDQMISLEDLLKNDLNQDRVQVRILCHETLKFRGVEGFMSMFKSTRSREINFDKIVIHIHGGGFVAMSSRSHQTYTRKWANNMRVPIFSIDYKMAPDHPYPAGLDDCWQAYMFIITFIQRFFNVVPAKVVLVGDSAGGNLVTALTIQAIKSGVRVPDGILLAYPALSLDIKAFTPSFLVSLDDSLLHHTILKLCLNSYVLKEFNQTIDPMLSPSLVSDEILNRFPKTRIVVGTYDPLHDESFRLLLKLVKLKKDVKLIEYQSMPHGFLSFDIINGMKEAKQTVIDAQNYLLEMLN</sequence>
<dbReference type="PROSITE" id="PS01173">
    <property type="entry name" value="LIPASE_GDXG_HIS"/>
    <property type="match status" value="1"/>
</dbReference>
<dbReference type="EMBL" id="CAJJDN010000021">
    <property type="protein sequence ID" value="CAD8066063.1"/>
    <property type="molecule type" value="Genomic_DNA"/>
</dbReference>
<organism evidence="4 5">
    <name type="scientific">Paramecium sonneborni</name>
    <dbReference type="NCBI Taxonomy" id="65129"/>
    <lineage>
        <taxon>Eukaryota</taxon>
        <taxon>Sar</taxon>
        <taxon>Alveolata</taxon>
        <taxon>Ciliophora</taxon>
        <taxon>Intramacronucleata</taxon>
        <taxon>Oligohymenophorea</taxon>
        <taxon>Peniculida</taxon>
        <taxon>Parameciidae</taxon>
        <taxon>Paramecium</taxon>
    </lineage>
</organism>
<dbReference type="InterPro" id="IPR002168">
    <property type="entry name" value="Lipase_GDXG_HIS_AS"/>
</dbReference>
<evidence type="ECO:0000256" key="1">
    <source>
        <dbReference type="ARBA" id="ARBA00010515"/>
    </source>
</evidence>
<proteinExistence type="inferred from homology"/>
<accession>A0A8S1LL35</accession>
<comment type="similarity">
    <text evidence="1">Belongs to the 'GDXG' lipolytic enzyme family.</text>
</comment>
<dbReference type="OrthoDB" id="408631at2759"/>
<dbReference type="PANTHER" id="PTHR23025:SF3">
    <property type="entry name" value="HORMONE-SENSITIVE LIPASE"/>
    <property type="match status" value="1"/>
</dbReference>
<dbReference type="AlphaFoldDB" id="A0A8S1LL35"/>
<dbReference type="GO" id="GO:0005829">
    <property type="term" value="C:cytosol"/>
    <property type="evidence" value="ECO:0007669"/>
    <property type="project" value="TreeGrafter"/>
</dbReference>
<dbReference type="GO" id="GO:0019433">
    <property type="term" value="P:triglyceride catabolic process"/>
    <property type="evidence" value="ECO:0007669"/>
    <property type="project" value="TreeGrafter"/>
</dbReference>
<dbReference type="Proteomes" id="UP000692954">
    <property type="component" value="Unassembled WGS sequence"/>
</dbReference>
<evidence type="ECO:0000313" key="5">
    <source>
        <dbReference type="Proteomes" id="UP000692954"/>
    </source>
</evidence>
<dbReference type="InterPro" id="IPR013094">
    <property type="entry name" value="AB_hydrolase_3"/>
</dbReference>
<keyword evidence="2" id="KW-0378">Hydrolase</keyword>
<reference evidence="4" key="1">
    <citation type="submission" date="2021-01" db="EMBL/GenBank/DDBJ databases">
        <authorList>
            <consortium name="Genoscope - CEA"/>
            <person name="William W."/>
        </authorList>
    </citation>
    <scope>NUCLEOTIDE SEQUENCE</scope>
</reference>
<evidence type="ECO:0000259" key="3">
    <source>
        <dbReference type="Pfam" id="PF07859"/>
    </source>
</evidence>
<protein>
    <recommendedName>
        <fullName evidence="3">Alpha/beta hydrolase fold-3 domain-containing protein</fullName>
    </recommendedName>
</protein>
<comment type="caution">
    <text evidence="4">The sequence shown here is derived from an EMBL/GenBank/DDBJ whole genome shotgun (WGS) entry which is preliminary data.</text>
</comment>